<name>A0A2C6KYQ7_9APIC</name>
<dbReference type="VEuPathDB" id="ToxoDB:CSUI_005225"/>
<comment type="caution">
    <text evidence="1">The sequence shown here is derived from an EMBL/GenBank/DDBJ whole genome shotgun (WGS) entry which is preliminary data.</text>
</comment>
<evidence type="ECO:0000313" key="1">
    <source>
        <dbReference type="EMBL" id="PHJ20933.1"/>
    </source>
</evidence>
<protein>
    <submittedName>
        <fullName evidence="1">Uncharacterized protein</fullName>
    </submittedName>
</protein>
<dbReference type="AlphaFoldDB" id="A0A2C6KYQ7"/>
<gene>
    <name evidence="1" type="ORF">CSUI_005225</name>
</gene>
<evidence type="ECO:0000313" key="2">
    <source>
        <dbReference type="Proteomes" id="UP000221165"/>
    </source>
</evidence>
<dbReference type="RefSeq" id="XP_067922618.1">
    <property type="nucleotide sequence ID" value="XM_068065403.1"/>
</dbReference>
<dbReference type="EMBL" id="MIGC01002527">
    <property type="protein sequence ID" value="PHJ20933.1"/>
    <property type="molecule type" value="Genomic_DNA"/>
</dbReference>
<dbReference type="GeneID" id="94428614"/>
<keyword evidence="2" id="KW-1185">Reference proteome</keyword>
<organism evidence="1 2">
    <name type="scientific">Cystoisospora suis</name>
    <dbReference type="NCBI Taxonomy" id="483139"/>
    <lineage>
        <taxon>Eukaryota</taxon>
        <taxon>Sar</taxon>
        <taxon>Alveolata</taxon>
        <taxon>Apicomplexa</taxon>
        <taxon>Conoidasida</taxon>
        <taxon>Coccidia</taxon>
        <taxon>Eucoccidiorida</taxon>
        <taxon>Eimeriorina</taxon>
        <taxon>Sarcocystidae</taxon>
        <taxon>Cystoisospora</taxon>
    </lineage>
</organism>
<proteinExistence type="predicted"/>
<sequence length="88" mass="10027">MIKVGNASFTPPPPRLTVRARQRALRNPLAANAERNSMHTRLAVREEYPACVLVAYFVDENHPQVTKQRLRVGSKRCDPHAPILDLLW</sequence>
<accession>A0A2C6KYQ7</accession>
<reference evidence="1 2" key="1">
    <citation type="journal article" date="2017" name="Int. J. Parasitol.">
        <title>The genome of the protozoan parasite Cystoisospora suis and a reverse vaccinology approach to identify vaccine candidates.</title>
        <authorList>
            <person name="Palmieri N."/>
            <person name="Shrestha A."/>
            <person name="Ruttkowski B."/>
            <person name="Beck T."/>
            <person name="Vogl C."/>
            <person name="Tomley F."/>
            <person name="Blake D.P."/>
            <person name="Joachim A."/>
        </authorList>
    </citation>
    <scope>NUCLEOTIDE SEQUENCE [LARGE SCALE GENOMIC DNA]</scope>
    <source>
        <strain evidence="1 2">Wien I</strain>
    </source>
</reference>
<dbReference type="Proteomes" id="UP000221165">
    <property type="component" value="Unassembled WGS sequence"/>
</dbReference>